<feature type="transmembrane region" description="Helical" evidence="4">
    <location>
        <begin position="203"/>
        <end position="227"/>
    </location>
</feature>
<dbReference type="PANTHER" id="PTHR23534:SF1">
    <property type="entry name" value="MAJOR FACILITATOR SUPERFAMILY PROTEIN"/>
    <property type="match status" value="1"/>
</dbReference>
<feature type="transmembrane region" description="Helical" evidence="4">
    <location>
        <begin position="69"/>
        <end position="88"/>
    </location>
</feature>
<organism evidence="7 8">
    <name type="scientific">Parendozoicomonas haliclonae</name>
    <dbReference type="NCBI Taxonomy" id="1960125"/>
    <lineage>
        <taxon>Bacteria</taxon>
        <taxon>Pseudomonadati</taxon>
        <taxon>Pseudomonadota</taxon>
        <taxon>Gammaproteobacteria</taxon>
        <taxon>Oceanospirillales</taxon>
        <taxon>Endozoicomonadaceae</taxon>
        <taxon>Parendozoicomonas</taxon>
    </lineage>
</organism>
<feature type="signal peptide" evidence="5">
    <location>
        <begin position="1"/>
        <end position="25"/>
    </location>
</feature>
<feature type="transmembrane region" description="Helical" evidence="4">
    <location>
        <begin position="364"/>
        <end position="383"/>
    </location>
</feature>
<feature type="transmembrane region" description="Helical" evidence="4">
    <location>
        <begin position="163"/>
        <end position="182"/>
    </location>
</feature>
<dbReference type="Pfam" id="PF07690">
    <property type="entry name" value="MFS_1"/>
    <property type="match status" value="1"/>
</dbReference>
<feature type="transmembrane region" description="Helical" evidence="4">
    <location>
        <begin position="339"/>
        <end position="358"/>
    </location>
</feature>
<protein>
    <submittedName>
        <fullName evidence="7">Major Facilitator Superfamily protein</fullName>
    </submittedName>
</protein>
<dbReference type="AlphaFoldDB" id="A0A1X7AMT5"/>
<dbReference type="EMBL" id="FWPT01000007">
    <property type="protein sequence ID" value="SMA49341.1"/>
    <property type="molecule type" value="Genomic_DNA"/>
</dbReference>
<dbReference type="SUPFAM" id="SSF103473">
    <property type="entry name" value="MFS general substrate transporter"/>
    <property type="match status" value="1"/>
</dbReference>
<feature type="transmembrane region" description="Helical" evidence="4">
    <location>
        <begin position="275"/>
        <end position="292"/>
    </location>
</feature>
<dbReference type="Gene3D" id="1.20.1250.20">
    <property type="entry name" value="MFS general substrate transporter like domains"/>
    <property type="match status" value="1"/>
</dbReference>
<accession>A0A1X7AMT5</accession>
<dbReference type="Proteomes" id="UP000196573">
    <property type="component" value="Unassembled WGS sequence"/>
</dbReference>
<proteinExistence type="predicted"/>
<feature type="transmembrane region" description="Helical" evidence="4">
    <location>
        <begin position="298"/>
        <end position="318"/>
    </location>
</feature>
<dbReference type="InterPro" id="IPR011701">
    <property type="entry name" value="MFS"/>
</dbReference>
<keyword evidence="8" id="KW-1185">Reference proteome</keyword>
<dbReference type="RefSeq" id="WP_165767291.1">
    <property type="nucleotide sequence ID" value="NZ_CBCSCN010000007.1"/>
</dbReference>
<evidence type="ECO:0000256" key="2">
    <source>
        <dbReference type="ARBA" id="ARBA00022989"/>
    </source>
</evidence>
<feature type="transmembrane region" description="Helical" evidence="4">
    <location>
        <begin position="247"/>
        <end position="268"/>
    </location>
</feature>
<keyword evidence="3 4" id="KW-0472">Membrane</keyword>
<feature type="domain" description="Major facilitator superfamily (MFS) profile" evidence="6">
    <location>
        <begin position="205"/>
        <end position="408"/>
    </location>
</feature>
<dbReference type="PANTHER" id="PTHR23534">
    <property type="entry name" value="MFS PERMEASE"/>
    <property type="match status" value="1"/>
</dbReference>
<sequence length="408" mass="43820">MPLNVWILFAAQALALCTTPLMVFAGALATRSFAPSPAYATLPVAAIVVGTALSVFPAALLCQRFGRKAVFLGAMVLGAGASLLALQAMTLHSFWGFVGASLILGVVVAVTQQFRFAAMESVTQERMPLAASRLLAAGLISAVLGPELVMLGEQVYGELFTGAFLLLAGLFVVAFVILAFGFKNPQMHSAPQQGNQQERKRDLLTHSGFLVAAMSAGIGYGVMSFIMTATPISMHEMQAFSLVDTKLVIQSHILAMFIPSLFAGRLIIMFGHTRLIVLGLVAYAICVVLGVLDHSWLHYWWALVLLGIGWNFLFVAGTSLLPKMYRPEQAHRAQGINDAVVFSTQALGALSSSAVLYWLGWNGLLLLTLPLLVFMAVILYRWLRAGQPAAMPMQPEPVSEPDGRPASD</sequence>
<keyword evidence="1 4" id="KW-0812">Transmembrane</keyword>
<evidence type="ECO:0000313" key="7">
    <source>
        <dbReference type="EMBL" id="SMA49341.1"/>
    </source>
</evidence>
<feature type="chain" id="PRO_5012417207" evidence="5">
    <location>
        <begin position="26"/>
        <end position="408"/>
    </location>
</feature>
<feature type="transmembrane region" description="Helical" evidence="4">
    <location>
        <begin position="130"/>
        <end position="151"/>
    </location>
</feature>
<gene>
    <name evidence="7" type="ORF">EHSB41UT_03193</name>
</gene>
<evidence type="ECO:0000313" key="8">
    <source>
        <dbReference type="Proteomes" id="UP000196573"/>
    </source>
</evidence>
<dbReference type="GO" id="GO:0022857">
    <property type="term" value="F:transmembrane transporter activity"/>
    <property type="evidence" value="ECO:0007669"/>
    <property type="project" value="InterPro"/>
</dbReference>
<feature type="transmembrane region" description="Helical" evidence="4">
    <location>
        <begin position="39"/>
        <end position="62"/>
    </location>
</feature>
<evidence type="ECO:0000256" key="4">
    <source>
        <dbReference type="SAM" id="Phobius"/>
    </source>
</evidence>
<dbReference type="InterPro" id="IPR036259">
    <property type="entry name" value="MFS_trans_sf"/>
</dbReference>
<keyword evidence="2 4" id="KW-1133">Transmembrane helix</keyword>
<evidence type="ECO:0000256" key="3">
    <source>
        <dbReference type="ARBA" id="ARBA00023136"/>
    </source>
</evidence>
<evidence type="ECO:0000259" key="6">
    <source>
        <dbReference type="PROSITE" id="PS50850"/>
    </source>
</evidence>
<name>A0A1X7AMT5_9GAMM</name>
<evidence type="ECO:0000256" key="1">
    <source>
        <dbReference type="ARBA" id="ARBA00022692"/>
    </source>
</evidence>
<feature type="transmembrane region" description="Helical" evidence="4">
    <location>
        <begin position="94"/>
        <end position="118"/>
    </location>
</feature>
<dbReference type="PROSITE" id="PS50850">
    <property type="entry name" value="MFS"/>
    <property type="match status" value="1"/>
</dbReference>
<keyword evidence="5" id="KW-0732">Signal</keyword>
<evidence type="ECO:0000256" key="5">
    <source>
        <dbReference type="SAM" id="SignalP"/>
    </source>
</evidence>
<dbReference type="InterPro" id="IPR020846">
    <property type="entry name" value="MFS_dom"/>
</dbReference>
<reference evidence="7 8" key="1">
    <citation type="submission" date="2017-03" db="EMBL/GenBank/DDBJ databases">
        <authorList>
            <person name="Afonso C.L."/>
            <person name="Miller P.J."/>
            <person name="Scott M.A."/>
            <person name="Spackman E."/>
            <person name="Goraichik I."/>
            <person name="Dimitrov K.M."/>
            <person name="Suarez D.L."/>
            <person name="Swayne D.E."/>
        </authorList>
    </citation>
    <scope>NUCLEOTIDE SEQUENCE [LARGE SCALE GENOMIC DNA]</scope>
    <source>
        <strain evidence="7">SB41UT1</strain>
    </source>
</reference>